<dbReference type="Proteomes" id="UP000660262">
    <property type="component" value="Unassembled WGS sequence"/>
</dbReference>
<evidence type="ECO:0000313" key="5">
    <source>
        <dbReference type="Proteomes" id="UP000660262"/>
    </source>
</evidence>
<feature type="compositionally biased region" description="Low complexity" evidence="1">
    <location>
        <begin position="59"/>
        <end position="70"/>
    </location>
</feature>
<keyword evidence="2" id="KW-0812">Transmembrane</keyword>
<organism evidence="4 5">
    <name type="scientific">Pycnococcus provasolii</name>
    <dbReference type="NCBI Taxonomy" id="41880"/>
    <lineage>
        <taxon>Eukaryota</taxon>
        <taxon>Viridiplantae</taxon>
        <taxon>Chlorophyta</taxon>
        <taxon>Pseudoscourfieldiophyceae</taxon>
        <taxon>Pseudoscourfieldiales</taxon>
        <taxon>Pycnococcaceae</taxon>
        <taxon>Pycnococcus</taxon>
    </lineage>
</organism>
<comment type="caution">
    <text evidence="4">The sequence shown here is derived from an EMBL/GenBank/DDBJ whole genome shotgun (WGS) entry which is preliminary data.</text>
</comment>
<accession>A0A830HAE4</accession>
<feature type="region of interest" description="Disordered" evidence="1">
    <location>
        <begin position="186"/>
        <end position="206"/>
    </location>
</feature>
<reference evidence="4" key="1">
    <citation type="submission" date="2020-10" db="EMBL/GenBank/DDBJ databases">
        <title>Unveiling of a novel bifunctional photoreceptor, Dualchrome1, isolated from a cosmopolitan green alga.</title>
        <authorList>
            <person name="Suzuki S."/>
            <person name="Kawachi M."/>
        </authorList>
    </citation>
    <scope>NUCLEOTIDE SEQUENCE</scope>
    <source>
        <strain evidence="4">NIES 2893</strain>
    </source>
</reference>
<dbReference type="InterPro" id="IPR000626">
    <property type="entry name" value="Ubiquitin-like_dom"/>
</dbReference>
<evidence type="ECO:0000256" key="1">
    <source>
        <dbReference type="SAM" id="MobiDB-lite"/>
    </source>
</evidence>
<evidence type="ECO:0000259" key="3">
    <source>
        <dbReference type="PROSITE" id="PS50053"/>
    </source>
</evidence>
<feature type="transmembrane region" description="Helical" evidence="2">
    <location>
        <begin position="20"/>
        <end position="44"/>
    </location>
</feature>
<keyword evidence="5" id="KW-1185">Reference proteome</keyword>
<feature type="compositionally biased region" description="Basic and acidic residues" evidence="1">
    <location>
        <begin position="145"/>
        <end position="157"/>
    </location>
</feature>
<keyword evidence="2" id="KW-1133">Transmembrane helix</keyword>
<dbReference type="AlphaFoldDB" id="A0A830HAE4"/>
<gene>
    <name evidence="4" type="ORF">PPROV_000216800</name>
</gene>
<evidence type="ECO:0000313" key="4">
    <source>
        <dbReference type="EMBL" id="GHP03413.1"/>
    </source>
</evidence>
<feature type="compositionally biased region" description="Low complexity" evidence="1">
    <location>
        <begin position="77"/>
        <end position="116"/>
    </location>
</feature>
<name>A0A830HAE4_9CHLO</name>
<feature type="region of interest" description="Disordered" evidence="1">
    <location>
        <begin position="136"/>
        <end position="157"/>
    </location>
</feature>
<sequence length="302" mass="32326">MSSSDLLASGASASGGEMSLLSSLSIWIALLGGAFLVFTYGVPYQTQLFMQGRRPAPPEASEASEASALGPSPPSPLDSFLKSSAQNLTSAATTNTQSQSQKKQQQAVAAKTQTSAGRDAHDERRLAFLERLQAQQDAQVAHHKAKEEEKRRAEEEAAEARRALAEVERQKRADEERAARAVAEERARRLDEEARQRNEERQRVQAQAEEQRAARLATNDGEAVAVYVKRAVGDGARVKLADIGLGSGVEAIAKATEQATGVPSSAQTLVVSGKVLRHGLLGDYVNAAAVQGKEVCLILLEK</sequence>
<protein>
    <recommendedName>
        <fullName evidence="3">Ubiquitin-like domain-containing protein</fullName>
    </recommendedName>
</protein>
<proteinExistence type="predicted"/>
<feature type="domain" description="Ubiquitin-like" evidence="3">
    <location>
        <begin position="224"/>
        <end position="284"/>
    </location>
</feature>
<feature type="region of interest" description="Disordered" evidence="1">
    <location>
        <begin position="53"/>
        <end position="120"/>
    </location>
</feature>
<evidence type="ECO:0000256" key="2">
    <source>
        <dbReference type="SAM" id="Phobius"/>
    </source>
</evidence>
<dbReference type="EMBL" id="BNJQ01000005">
    <property type="protein sequence ID" value="GHP03413.1"/>
    <property type="molecule type" value="Genomic_DNA"/>
</dbReference>
<dbReference type="PROSITE" id="PS50053">
    <property type="entry name" value="UBIQUITIN_2"/>
    <property type="match status" value="1"/>
</dbReference>
<keyword evidence="2" id="KW-0472">Membrane</keyword>